<protein>
    <recommendedName>
        <fullName evidence="11">Stress-associated endoplasmic reticulum protein</fullName>
    </recommendedName>
</protein>
<reference evidence="9 10" key="1">
    <citation type="journal article" date="2024" name="Nat. Commun.">
        <title>Phylogenomics reveals the evolutionary origins of lichenization in chlorophyte algae.</title>
        <authorList>
            <person name="Puginier C."/>
            <person name="Libourel C."/>
            <person name="Otte J."/>
            <person name="Skaloud P."/>
            <person name="Haon M."/>
            <person name="Grisel S."/>
            <person name="Petersen M."/>
            <person name="Berrin J.G."/>
            <person name="Delaux P.M."/>
            <person name="Dal Grande F."/>
            <person name="Keller J."/>
        </authorList>
    </citation>
    <scope>NUCLEOTIDE SEQUENCE [LARGE SCALE GENOMIC DNA]</scope>
    <source>
        <strain evidence="9 10">SAG 2036</strain>
    </source>
</reference>
<comment type="caution">
    <text evidence="9">The sequence shown here is derived from an EMBL/GenBank/DDBJ whole genome shotgun (WGS) entry which is preliminary data.</text>
</comment>
<dbReference type="PANTHER" id="PTHR15601">
    <property type="entry name" value="STRESS ASSOCIATED ENDOPLASMIC RETICULUM PROTEIN SERP1/RAMP4"/>
    <property type="match status" value="1"/>
</dbReference>
<evidence type="ECO:0000313" key="10">
    <source>
        <dbReference type="Proteomes" id="UP001465755"/>
    </source>
</evidence>
<dbReference type="EMBL" id="JALJOQ010000163">
    <property type="protein sequence ID" value="KAK9792497.1"/>
    <property type="molecule type" value="Genomic_DNA"/>
</dbReference>
<dbReference type="Proteomes" id="UP001465755">
    <property type="component" value="Unassembled WGS sequence"/>
</dbReference>
<name>A0AAW1NU03_9CHLO</name>
<evidence type="ECO:0000313" key="9">
    <source>
        <dbReference type="EMBL" id="KAK9792497.1"/>
    </source>
</evidence>
<feature type="compositionally biased region" description="Polar residues" evidence="7">
    <location>
        <begin position="1"/>
        <end position="10"/>
    </location>
</feature>
<keyword evidence="4" id="KW-0256">Endoplasmic reticulum</keyword>
<evidence type="ECO:0008006" key="11">
    <source>
        <dbReference type="Google" id="ProtNLM"/>
    </source>
</evidence>
<gene>
    <name evidence="9" type="ORF">WJX73_009702</name>
</gene>
<dbReference type="PANTHER" id="PTHR15601:SF0">
    <property type="entry name" value="GEO09675P1"/>
    <property type="match status" value="1"/>
</dbReference>
<keyword evidence="10" id="KW-1185">Reference proteome</keyword>
<dbReference type="AlphaFoldDB" id="A0AAW1NU03"/>
<proteinExistence type="inferred from homology"/>
<keyword evidence="5 8" id="KW-1133">Transmembrane helix</keyword>
<comment type="subcellular location">
    <subcellularLocation>
        <location evidence="1">Endoplasmic reticulum membrane</location>
        <topology evidence="1">Single-pass membrane protein</topology>
    </subcellularLocation>
</comment>
<feature type="compositionally biased region" description="Basic and acidic residues" evidence="7">
    <location>
        <begin position="24"/>
        <end position="35"/>
    </location>
</feature>
<feature type="region of interest" description="Disordered" evidence="7">
    <location>
        <begin position="1"/>
        <end position="35"/>
    </location>
</feature>
<evidence type="ECO:0000256" key="5">
    <source>
        <dbReference type="ARBA" id="ARBA00022989"/>
    </source>
</evidence>
<keyword evidence="3 8" id="KW-0812">Transmembrane</keyword>
<organism evidence="9 10">
    <name type="scientific">Symbiochloris irregularis</name>
    <dbReference type="NCBI Taxonomy" id="706552"/>
    <lineage>
        <taxon>Eukaryota</taxon>
        <taxon>Viridiplantae</taxon>
        <taxon>Chlorophyta</taxon>
        <taxon>core chlorophytes</taxon>
        <taxon>Trebouxiophyceae</taxon>
        <taxon>Trebouxiales</taxon>
        <taxon>Trebouxiaceae</taxon>
        <taxon>Symbiochloris</taxon>
    </lineage>
</organism>
<keyword evidence="6 8" id="KW-0472">Membrane</keyword>
<dbReference type="InterPro" id="IPR010580">
    <property type="entry name" value="ER_stress-assoc"/>
</dbReference>
<accession>A0AAW1NU03</accession>
<evidence type="ECO:0000256" key="2">
    <source>
        <dbReference type="ARBA" id="ARBA00005500"/>
    </source>
</evidence>
<evidence type="ECO:0000256" key="4">
    <source>
        <dbReference type="ARBA" id="ARBA00022824"/>
    </source>
</evidence>
<sequence length="71" mass="7582">MVASKRLQNAKSDKFHGNIHKRGKVGEEQGTEKNKNKSALAVGPVMLGFFLFVVVGSAILQIIRTATSGGL</sequence>
<comment type="similarity">
    <text evidence="2">Belongs to the RAMP4 family.</text>
</comment>
<evidence type="ECO:0000256" key="7">
    <source>
        <dbReference type="SAM" id="MobiDB-lite"/>
    </source>
</evidence>
<dbReference type="GO" id="GO:0005789">
    <property type="term" value="C:endoplasmic reticulum membrane"/>
    <property type="evidence" value="ECO:0007669"/>
    <property type="project" value="UniProtKB-SubCell"/>
</dbReference>
<evidence type="ECO:0000256" key="1">
    <source>
        <dbReference type="ARBA" id="ARBA00004389"/>
    </source>
</evidence>
<dbReference type="Pfam" id="PF06624">
    <property type="entry name" value="RAMP4"/>
    <property type="match status" value="1"/>
</dbReference>
<evidence type="ECO:0000256" key="3">
    <source>
        <dbReference type="ARBA" id="ARBA00022692"/>
    </source>
</evidence>
<evidence type="ECO:0000256" key="6">
    <source>
        <dbReference type="ARBA" id="ARBA00023136"/>
    </source>
</evidence>
<evidence type="ECO:0000256" key="8">
    <source>
        <dbReference type="SAM" id="Phobius"/>
    </source>
</evidence>
<dbReference type="GO" id="GO:0030968">
    <property type="term" value="P:endoplasmic reticulum unfolded protein response"/>
    <property type="evidence" value="ECO:0007669"/>
    <property type="project" value="TreeGrafter"/>
</dbReference>
<feature type="transmembrane region" description="Helical" evidence="8">
    <location>
        <begin position="39"/>
        <end position="63"/>
    </location>
</feature>